<dbReference type="PANTHER" id="PTHR36848">
    <property type="entry name" value="DNA-BINDING PROTEIN (PUTATIVE SECRETED PROTEIN)-RELATED"/>
    <property type="match status" value="1"/>
</dbReference>
<keyword evidence="3" id="KW-1185">Reference proteome</keyword>
<dbReference type="OrthoDB" id="9761519at2"/>
<dbReference type="InterPro" id="IPR008979">
    <property type="entry name" value="Galactose-bd-like_sf"/>
</dbReference>
<dbReference type="PROSITE" id="PS51257">
    <property type="entry name" value="PROKAR_LIPOPROTEIN"/>
    <property type="match status" value="1"/>
</dbReference>
<dbReference type="InterPro" id="IPR053161">
    <property type="entry name" value="Ulvan_degrading_GH"/>
</dbReference>
<dbReference type="Gene3D" id="2.60.120.260">
    <property type="entry name" value="Galactose-binding domain-like"/>
    <property type="match status" value="1"/>
</dbReference>
<keyword evidence="1" id="KW-0732">Signal</keyword>
<dbReference type="SUPFAM" id="SSF49785">
    <property type="entry name" value="Galactose-binding domain-like"/>
    <property type="match status" value="1"/>
</dbReference>
<feature type="chain" id="PRO_5009907548" evidence="1">
    <location>
        <begin position="22"/>
        <end position="928"/>
    </location>
</feature>
<dbReference type="PANTHER" id="PTHR36848:SF2">
    <property type="entry name" value="SECRETED PROTEIN"/>
    <property type="match status" value="1"/>
</dbReference>
<dbReference type="STRING" id="1346286.SAMN05444362_101348"/>
<sequence length="928" mass="104601">MKKISIAAVLSFALMSCVSNAVETDWPQITREAKPWTRWWWMGNDVDSANLTYNLEALSKAGMGGVEITPVYGVKGRENHYIDYLSPRWMRMLGFTESEAVRLGMGVDMNTGTGWPFGGPEVTIEDAATKAIFQQYEVKAGTQLKENIIVKDEKQKPVARLSKLIAYSSKGEKLDITDKVSPEGKLDWTAPAGNDYKLIALFIGKTLQKVKRAAPGGEGYVMNHFDKGAVMRYFGKFDKAFAENNTAFPNSFFNDSYEVYGGDWTKDLLEQFEKKRGYKLEDYFPELLSDGDTDTSARVISDYRETISEILKENFTQPWTEWAHSHGATTKNQAHGSPANLLDIYAAVDIPECESFGISDFDLPYLRKDSVRKKNDGDPTVLKYASSAAHIAGKQYTSSETFTWLTEHFRTSFSQCKPEIDQMFTSGVNHVYFHGTTYTPQEAAWPGWKFYASVDMSPTNNIWEDAPAFFSYITRTQSFLQYGKPDSDFLLYLPIYDIWEEQRGNYATSFSIHGMRKRLPKFCDGVEEIMKYGYDLDYISDHFIKTTIVENGLLKTEGGATYKALILPATRYIPLETIEQIKKLTEQGATVVFAENYPSDVPGLSQLEERRAKFKSVIDAFPKVESFGVSYENKLGKGIVITGNNYKEILAKCKANEEVFVSELGGQLIRRSNESGHHYFMTMLKNNTVDGWVTIGVKAKSAIFFDPMTGKKGQATVRENNGKTQVYLQLNPGESIILKTFEKKNVEVEKWAYYQSADNKTELKDGWVLSFPKSEPVVSESFNLATLGSWTNLNNEVLKTNMGTGRYTVKFDFKKNGTSEYLLTLGDVRESAKVKVNGKDAGTLFAVPFETKIGSLLQDGENTIEIDVTNLPANRIADYDRRGIDWRIFQDINIVSVDYKPAFFGKMEPVLSGLLGPVVIKELKLIQP</sequence>
<reference evidence="3" key="1">
    <citation type="submission" date="2016-11" db="EMBL/GenBank/DDBJ databases">
        <authorList>
            <person name="Varghese N."/>
            <person name="Submissions S."/>
        </authorList>
    </citation>
    <scope>NUCLEOTIDE SEQUENCE [LARGE SCALE GENOMIC DNA]</scope>
    <source>
        <strain evidence="3">DSM 27370</strain>
    </source>
</reference>
<dbReference type="AlphaFoldDB" id="A0A1M4TK87"/>
<evidence type="ECO:0000313" key="2">
    <source>
        <dbReference type="EMBL" id="SHE44848.1"/>
    </source>
</evidence>
<evidence type="ECO:0000256" key="1">
    <source>
        <dbReference type="SAM" id="SignalP"/>
    </source>
</evidence>
<dbReference type="RefSeq" id="WP_062175437.1">
    <property type="nucleotide sequence ID" value="NZ_BBXL01000001.1"/>
</dbReference>
<evidence type="ECO:0000313" key="3">
    <source>
        <dbReference type="Proteomes" id="UP000184480"/>
    </source>
</evidence>
<protein>
    <submittedName>
        <fullName evidence="2">Alpha-L-rhamnosidase</fullName>
    </submittedName>
</protein>
<accession>A0A1M4TK87</accession>
<feature type="signal peptide" evidence="1">
    <location>
        <begin position="1"/>
        <end position="21"/>
    </location>
</feature>
<gene>
    <name evidence="2" type="ORF">SAMN05444362_101348</name>
</gene>
<proteinExistence type="predicted"/>
<dbReference type="Proteomes" id="UP000184480">
    <property type="component" value="Unassembled WGS sequence"/>
</dbReference>
<dbReference type="NCBIfam" id="NF045579">
    <property type="entry name" value="rhamnoside_JR"/>
    <property type="match status" value="1"/>
</dbReference>
<dbReference type="Pfam" id="PF17132">
    <property type="entry name" value="Glyco_hydro_106"/>
    <property type="match status" value="2"/>
</dbReference>
<dbReference type="EMBL" id="FQUC01000001">
    <property type="protein sequence ID" value="SHE44848.1"/>
    <property type="molecule type" value="Genomic_DNA"/>
</dbReference>
<organism evidence="2 3">
    <name type="scientific">Dysgonomonas macrotermitis</name>
    <dbReference type="NCBI Taxonomy" id="1346286"/>
    <lineage>
        <taxon>Bacteria</taxon>
        <taxon>Pseudomonadati</taxon>
        <taxon>Bacteroidota</taxon>
        <taxon>Bacteroidia</taxon>
        <taxon>Bacteroidales</taxon>
        <taxon>Dysgonomonadaceae</taxon>
        <taxon>Dysgonomonas</taxon>
    </lineage>
</organism>
<name>A0A1M4TK87_9BACT</name>